<evidence type="ECO:0000313" key="2">
    <source>
        <dbReference type="EMBL" id="EXK25431.1"/>
    </source>
</evidence>
<protein>
    <submittedName>
        <fullName evidence="2">Uncharacterized protein</fullName>
    </submittedName>
</protein>
<evidence type="ECO:0000256" key="1">
    <source>
        <dbReference type="SAM" id="MobiDB-lite"/>
    </source>
</evidence>
<dbReference type="EMBL" id="JH659402">
    <property type="protein sequence ID" value="EXK25431.1"/>
    <property type="molecule type" value="Genomic_DNA"/>
</dbReference>
<sequence>MAGVARTMEFIYLMAMDLANSDTSAPSESKQSSNPDDKESAPDTGSERPGYSAVRSDADSEPDNTSDHAIDRPKKRKTSNAFAARLELFSRSFSDTLKTLFLFYELEGRKETIVDYFVTCLGNRDEST</sequence>
<proteinExistence type="predicted"/>
<dbReference type="VEuPathDB" id="FungiDB:FOMG_17915"/>
<reference evidence="2" key="1">
    <citation type="submission" date="2012-04" db="EMBL/GenBank/DDBJ databases">
        <title>The Genome Sequence of Fusarium oxysporum melonis.</title>
        <authorList>
            <consortium name="The Broad Institute Genome Sequencing Platform"/>
            <person name="Ma L.-J."/>
            <person name="Gale L.R."/>
            <person name="Schwartz D.C."/>
            <person name="Zhou S."/>
            <person name="Corby-Kistler H."/>
            <person name="Young S.K."/>
            <person name="Zeng Q."/>
            <person name="Gargeya S."/>
            <person name="Fitzgerald M."/>
            <person name="Haas B."/>
            <person name="Abouelleil A."/>
            <person name="Alvarado L."/>
            <person name="Arachchi H.M."/>
            <person name="Berlin A."/>
            <person name="Brown A."/>
            <person name="Chapman S.B."/>
            <person name="Chen Z."/>
            <person name="Dunbar C."/>
            <person name="Freedman E."/>
            <person name="Gearin G."/>
            <person name="Goldberg J."/>
            <person name="Griggs A."/>
            <person name="Gujja S."/>
            <person name="Heiman D."/>
            <person name="Howarth C."/>
            <person name="Larson L."/>
            <person name="Lui A."/>
            <person name="MacDonald P.J.P."/>
            <person name="Montmayeur A."/>
            <person name="Murphy C."/>
            <person name="Neiman D."/>
            <person name="Pearson M."/>
            <person name="Priest M."/>
            <person name="Roberts A."/>
            <person name="Saif S."/>
            <person name="Shea T."/>
            <person name="Shenoy N."/>
            <person name="Sisk P."/>
            <person name="Stolte C."/>
            <person name="Sykes S."/>
            <person name="Wortman J."/>
            <person name="Nusbaum C."/>
            <person name="Birren B."/>
        </authorList>
    </citation>
    <scope>NUCLEOTIDE SEQUENCE</scope>
    <source>
        <strain evidence="2">26406</strain>
    </source>
</reference>
<dbReference type="AlphaFoldDB" id="W9ZWI3"/>
<name>W9ZWI3_FUSOX</name>
<dbReference type="Proteomes" id="UP000030703">
    <property type="component" value="Unassembled WGS sequence"/>
</dbReference>
<accession>W9ZWI3</accession>
<feature type="region of interest" description="Disordered" evidence="1">
    <location>
        <begin position="21"/>
        <end position="78"/>
    </location>
</feature>
<gene>
    <name evidence="2" type="ORF">FOMG_17915</name>
</gene>
<reference evidence="2" key="2">
    <citation type="submission" date="2012-05" db="EMBL/GenBank/DDBJ databases">
        <title>Annotation of the Genome Sequence of Fusarium oxysporum f. sp. melonis 26406.</title>
        <authorList>
            <consortium name="The Broad Institute Genomics Platform"/>
            <person name="Ma L.-J."/>
            <person name="Corby-Kistler H."/>
            <person name="Broz K."/>
            <person name="Gale L.R."/>
            <person name="Jonkers W."/>
            <person name="O'Donnell K."/>
            <person name="Ploetz R."/>
            <person name="Steinberg C."/>
            <person name="Schwartz D.C."/>
            <person name="VanEtten H."/>
            <person name="Zhou S."/>
            <person name="Young S.K."/>
            <person name="Zeng Q."/>
            <person name="Gargeya S."/>
            <person name="Fitzgerald M."/>
            <person name="Abouelleil A."/>
            <person name="Alvarado L."/>
            <person name="Chapman S.B."/>
            <person name="Gainer-Dewar J."/>
            <person name="Goldberg J."/>
            <person name="Griggs A."/>
            <person name="Gujja S."/>
            <person name="Hansen M."/>
            <person name="Howarth C."/>
            <person name="Imamovic A."/>
            <person name="Ireland A."/>
            <person name="Larimer J."/>
            <person name="McCowan C."/>
            <person name="Murphy C."/>
            <person name="Pearson M."/>
            <person name="Poon T.W."/>
            <person name="Priest M."/>
            <person name="Roberts A."/>
            <person name="Saif S."/>
            <person name="Shea T."/>
            <person name="Sykes S."/>
            <person name="Wortman J."/>
            <person name="Nusbaum C."/>
            <person name="Birren B."/>
        </authorList>
    </citation>
    <scope>NUCLEOTIDE SEQUENCE</scope>
    <source>
        <strain evidence="2">26406</strain>
    </source>
</reference>
<organism evidence="2">
    <name type="scientific">Fusarium oxysporum f. sp. melonis 26406</name>
    <dbReference type="NCBI Taxonomy" id="1089452"/>
    <lineage>
        <taxon>Eukaryota</taxon>
        <taxon>Fungi</taxon>
        <taxon>Dikarya</taxon>
        <taxon>Ascomycota</taxon>
        <taxon>Pezizomycotina</taxon>
        <taxon>Sordariomycetes</taxon>
        <taxon>Hypocreomycetidae</taxon>
        <taxon>Hypocreales</taxon>
        <taxon>Nectriaceae</taxon>
        <taxon>Fusarium</taxon>
        <taxon>Fusarium oxysporum species complex</taxon>
    </lineage>
</organism>
<dbReference type="HOGENOM" id="CLU_143626_0_0_1"/>
<feature type="compositionally biased region" description="Polar residues" evidence="1">
    <location>
        <begin position="21"/>
        <end position="34"/>
    </location>
</feature>